<evidence type="ECO:0000313" key="4">
    <source>
        <dbReference type="EMBL" id="MDV6228722.1"/>
    </source>
</evidence>
<dbReference type="SUPFAM" id="SSF46689">
    <property type="entry name" value="Homeodomain-like"/>
    <property type="match status" value="1"/>
</dbReference>
<gene>
    <name evidence="4" type="ORF">R2G56_20735</name>
</gene>
<feature type="domain" description="HTH tetR-type" evidence="3">
    <location>
        <begin position="19"/>
        <end position="79"/>
    </location>
</feature>
<keyword evidence="1 2" id="KW-0238">DNA-binding</keyword>
<dbReference type="Gene3D" id="1.10.357.10">
    <property type="entry name" value="Tetracycline Repressor, domain 2"/>
    <property type="match status" value="1"/>
</dbReference>
<dbReference type="RefSeq" id="WP_317562479.1">
    <property type="nucleotide sequence ID" value="NZ_JAWLIP010000012.1"/>
</dbReference>
<keyword evidence="5" id="KW-1185">Reference proteome</keyword>
<evidence type="ECO:0000313" key="5">
    <source>
        <dbReference type="Proteomes" id="UP001185659"/>
    </source>
</evidence>
<dbReference type="Proteomes" id="UP001185659">
    <property type="component" value="Unassembled WGS sequence"/>
</dbReference>
<dbReference type="PRINTS" id="PR00455">
    <property type="entry name" value="HTHTETR"/>
</dbReference>
<organism evidence="4 5">
    <name type="scientific">Nitratireductor aquimarinus</name>
    <dbReference type="NCBI Taxonomy" id="889300"/>
    <lineage>
        <taxon>Bacteria</taxon>
        <taxon>Pseudomonadati</taxon>
        <taxon>Pseudomonadota</taxon>
        <taxon>Alphaproteobacteria</taxon>
        <taxon>Hyphomicrobiales</taxon>
        <taxon>Phyllobacteriaceae</taxon>
        <taxon>Nitratireductor</taxon>
    </lineage>
</organism>
<name>A0ABU4AR64_9HYPH</name>
<evidence type="ECO:0000256" key="1">
    <source>
        <dbReference type="ARBA" id="ARBA00023125"/>
    </source>
</evidence>
<dbReference type="InterPro" id="IPR009057">
    <property type="entry name" value="Homeodomain-like_sf"/>
</dbReference>
<reference evidence="4 5" key="1">
    <citation type="submission" date="2023-10" db="EMBL/GenBank/DDBJ databases">
        <authorList>
            <person name="Venkata Ramana C."/>
            <person name="Sasikala C."/>
            <person name="Dhurka M."/>
        </authorList>
    </citation>
    <scope>NUCLEOTIDE SEQUENCE [LARGE SCALE GENOMIC DNA]</scope>
    <source>
        <strain evidence="4 5">KCTC 32151</strain>
    </source>
</reference>
<sequence>MSGQHNQDSAAPRKRLKREDRRNLLLDLAADILATRGSDALTLQTLAEAAGVTKPVTYSQFGTRMGLLLALYRRYDQRLFADLEAGMAHRPPTPRDAANMFANSYIACITRHGRVYEATIAALRSYPEHGMIGTEIRTAFCDMLTRLLAPCFPAGGMPAQARMIALFGAVEELARALLDGQISEHAARTEMRRAFKALVQREA</sequence>
<protein>
    <submittedName>
        <fullName evidence="4">TetR family transcriptional regulator</fullName>
    </submittedName>
</protein>
<dbReference type="Pfam" id="PF00440">
    <property type="entry name" value="TetR_N"/>
    <property type="match status" value="1"/>
</dbReference>
<feature type="DNA-binding region" description="H-T-H motif" evidence="2">
    <location>
        <begin position="42"/>
        <end position="61"/>
    </location>
</feature>
<comment type="caution">
    <text evidence="4">The sequence shown here is derived from an EMBL/GenBank/DDBJ whole genome shotgun (WGS) entry which is preliminary data.</text>
</comment>
<dbReference type="InterPro" id="IPR001647">
    <property type="entry name" value="HTH_TetR"/>
</dbReference>
<evidence type="ECO:0000259" key="3">
    <source>
        <dbReference type="PROSITE" id="PS50977"/>
    </source>
</evidence>
<dbReference type="PROSITE" id="PS50977">
    <property type="entry name" value="HTH_TETR_2"/>
    <property type="match status" value="1"/>
</dbReference>
<evidence type="ECO:0000256" key="2">
    <source>
        <dbReference type="PROSITE-ProRule" id="PRU00335"/>
    </source>
</evidence>
<dbReference type="PANTHER" id="PTHR30055:SF223">
    <property type="entry name" value="HTH-TYPE TRANSCRIPTIONAL REGULATOR UIDR"/>
    <property type="match status" value="1"/>
</dbReference>
<dbReference type="PANTHER" id="PTHR30055">
    <property type="entry name" value="HTH-TYPE TRANSCRIPTIONAL REGULATOR RUTR"/>
    <property type="match status" value="1"/>
</dbReference>
<dbReference type="EMBL" id="JAWLIP010000012">
    <property type="protein sequence ID" value="MDV6228722.1"/>
    <property type="molecule type" value="Genomic_DNA"/>
</dbReference>
<proteinExistence type="predicted"/>
<dbReference type="InterPro" id="IPR050109">
    <property type="entry name" value="HTH-type_TetR-like_transc_reg"/>
</dbReference>
<accession>A0ABU4AR64</accession>